<feature type="region of interest" description="Disordered" evidence="1">
    <location>
        <begin position="321"/>
        <end position="368"/>
    </location>
</feature>
<evidence type="ECO:0000313" key="3">
    <source>
        <dbReference type="Proteomes" id="UP000799428"/>
    </source>
</evidence>
<feature type="compositionally biased region" description="Basic and acidic residues" evidence="1">
    <location>
        <begin position="82"/>
        <end position="93"/>
    </location>
</feature>
<gene>
    <name evidence="2" type="ORF">K504DRAFT_538733</name>
</gene>
<feature type="compositionally biased region" description="Basic and acidic residues" evidence="1">
    <location>
        <begin position="622"/>
        <end position="633"/>
    </location>
</feature>
<feature type="compositionally biased region" description="Low complexity" evidence="1">
    <location>
        <begin position="245"/>
        <end position="266"/>
    </location>
</feature>
<accession>A0A6G1JSP9</accession>
<dbReference type="EMBL" id="MU005786">
    <property type="protein sequence ID" value="KAF2703639.1"/>
    <property type="molecule type" value="Genomic_DNA"/>
</dbReference>
<keyword evidence="3" id="KW-1185">Reference proteome</keyword>
<protein>
    <submittedName>
        <fullName evidence="2">Uncharacterized protein</fullName>
    </submittedName>
</protein>
<dbReference type="Proteomes" id="UP000799428">
    <property type="component" value="Unassembled WGS sequence"/>
</dbReference>
<feature type="compositionally biased region" description="Basic and acidic residues" evidence="1">
    <location>
        <begin position="1"/>
        <end position="29"/>
    </location>
</feature>
<feature type="compositionally biased region" description="Basic and acidic residues" evidence="1">
    <location>
        <begin position="105"/>
        <end position="138"/>
    </location>
</feature>
<organism evidence="2 3">
    <name type="scientific">Pleomassaria siparia CBS 279.74</name>
    <dbReference type="NCBI Taxonomy" id="1314801"/>
    <lineage>
        <taxon>Eukaryota</taxon>
        <taxon>Fungi</taxon>
        <taxon>Dikarya</taxon>
        <taxon>Ascomycota</taxon>
        <taxon>Pezizomycotina</taxon>
        <taxon>Dothideomycetes</taxon>
        <taxon>Pleosporomycetidae</taxon>
        <taxon>Pleosporales</taxon>
        <taxon>Pleomassariaceae</taxon>
        <taxon>Pleomassaria</taxon>
    </lineage>
</organism>
<sequence>MTDRLSGRGRPASKERRAAADARTEKNEVDPEPTSPPYTDSPSEPHISTGDHPPRLSSPISQKPQRASRSDDFIESGSSRIEVSEAHLTRDEFMPVSIPEQVEQPWERHAEESDANLRERTTENHGNEPNENVPEKNSEAPAEGGEVSALYLDDSDEPFDPLIRARPPVAAGGSEAGSEPTKSDISPPNYAYNNMPPPDVSLRSGVLPPTMSAFEYAIRPFLDISEIPRVYDNYIAPLSPIESSVSSASTSASSTSPHTHAPSSCSNKTEQLFEPPPPEDGLPSFLHGQATLENRLKHLTLTTALMRCAVISRLAEGIYTNPHSVGATGPASKPQPRSASRARTSRSRSRARGAPTMEQEAEEAVEEQGRETRVLYSSLYTLAFRQALPIAQSFEHRGFRARCHYWIGRAEAGLENWENARKAFERAERDNGQNVQEGLKGKELDVGEWLQKVKRKVTELARHQGIAEDDPDRAAGLGFGTELEDEDAMPSPTTLNDQWKGIVFEDWELEYIRHGDVQKFKTDWRKKYTKRKAALAAAAAATAEAPSSLSKTPTEKQEKPWGPPAGWQPPETYPEPAFSPWNDLFTGSSSHKTETDDAEDTGDSEILVGSRVGSVMDDEGGEGNHDLGREEEF</sequence>
<feature type="region of interest" description="Disordered" evidence="1">
    <location>
        <begin position="540"/>
        <end position="633"/>
    </location>
</feature>
<proteinExistence type="predicted"/>
<dbReference type="OrthoDB" id="3801492at2759"/>
<feature type="region of interest" description="Disordered" evidence="1">
    <location>
        <begin position="1"/>
        <end position="188"/>
    </location>
</feature>
<feature type="compositionally biased region" description="Polar residues" evidence="1">
    <location>
        <begin position="58"/>
        <end position="67"/>
    </location>
</feature>
<evidence type="ECO:0000313" key="2">
    <source>
        <dbReference type="EMBL" id="KAF2703639.1"/>
    </source>
</evidence>
<evidence type="ECO:0000256" key="1">
    <source>
        <dbReference type="SAM" id="MobiDB-lite"/>
    </source>
</evidence>
<feature type="compositionally biased region" description="Pro residues" evidence="1">
    <location>
        <begin position="561"/>
        <end position="573"/>
    </location>
</feature>
<dbReference type="AlphaFoldDB" id="A0A6G1JSP9"/>
<reference evidence="2" key="1">
    <citation type="journal article" date="2020" name="Stud. Mycol.">
        <title>101 Dothideomycetes genomes: a test case for predicting lifestyles and emergence of pathogens.</title>
        <authorList>
            <person name="Haridas S."/>
            <person name="Albert R."/>
            <person name="Binder M."/>
            <person name="Bloem J."/>
            <person name="Labutti K."/>
            <person name="Salamov A."/>
            <person name="Andreopoulos B."/>
            <person name="Baker S."/>
            <person name="Barry K."/>
            <person name="Bills G."/>
            <person name="Bluhm B."/>
            <person name="Cannon C."/>
            <person name="Castanera R."/>
            <person name="Culley D."/>
            <person name="Daum C."/>
            <person name="Ezra D."/>
            <person name="Gonzalez J."/>
            <person name="Henrissat B."/>
            <person name="Kuo A."/>
            <person name="Liang C."/>
            <person name="Lipzen A."/>
            <person name="Lutzoni F."/>
            <person name="Magnuson J."/>
            <person name="Mondo S."/>
            <person name="Nolan M."/>
            <person name="Ohm R."/>
            <person name="Pangilinan J."/>
            <person name="Park H.-J."/>
            <person name="Ramirez L."/>
            <person name="Alfaro M."/>
            <person name="Sun H."/>
            <person name="Tritt A."/>
            <person name="Yoshinaga Y."/>
            <person name="Zwiers L.-H."/>
            <person name="Turgeon B."/>
            <person name="Goodwin S."/>
            <person name="Spatafora J."/>
            <person name="Crous P."/>
            <person name="Grigoriev I."/>
        </authorList>
    </citation>
    <scope>NUCLEOTIDE SEQUENCE</scope>
    <source>
        <strain evidence="2">CBS 279.74</strain>
    </source>
</reference>
<feature type="region of interest" description="Disordered" evidence="1">
    <location>
        <begin position="245"/>
        <end position="286"/>
    </location>
</feature>
<name>A0A6G1JSP9_9PLEO</name>